<name>A0A8J6MVK1_9DELT</name>
<dbReference type="InterPro" id="IPR051449">
    <property type="entry name" value="ABC-2_transporter_component"/>
</dbReference>
<feature type="transmembrane region" description="Helical" evidence="6">
    <location>
        <begin position="133"/>
        <end position="153"/>
    </location>
</feature>
<evidence type="ECO:0000256" key="3">
    <source>
        <dbReference type="ARBA" id="ARBA00022692"/>
    </source>
</evidence>
<keyword evidence="5 6" id="KW-0472">Membrane</keyword>
<evidence type="ECO:0000256" key="2">
    <source>
        <dbReference type="ARBA" id="ARBA00022475"/>
    </source>
</evidence>
<gene>
    <name evidence="7" type="ORF">H8E19_01500</name>
</gene>
<evidence type="ECO:0000256" key="6">
    <source>
        <dbReference type="SAM" id="Phobius"/>
    </source>
</evidence>
<feature type="transmembrane region" description="Helical" evidence="6">
    <location>
        <begin position="99"/>
        <end position="127"/>
    </location>
</feature>
<sequence length="240" mass="27051">MKDFFRNTAGILRREFADYFGSPVAYVFIVIFLLLCGFFTFSLSHFYEIGQADLRTFFEWHPWIFLFLVPAVGMRLWAEERRTGTIELILTLPVTLTEVILGKFLAAWLFIGVALLLTFPMVLTVVYLGDPDLGAIFCAYFGSFLMAGAYLSVGSMTSAMTRNQVISFILSVVICLFLVLAGWPPVTDILSGWAPLWLVDVVSGFSFMPHFASIQRGVIDLRDLCYFVSVIFFMLFANGV</sequence>
<feature type="transmembrane region" description="Helical" evidence="6">
    <location>
        <begin position="219"/>
        <end position="237"/>
    </location>
</feature>
<dbReference type="GO" id="GO:0140359">
    <property type="term" value="F:ABC-type transporter activity"/>
    <property type="evidence" value="ECO:0007669"/>
    <property type="project" value="InterPro"/>
</dbReference>
<dbReference type="Proteomes" id="UP000650524">
    <property type="component" value="Unassembled WGS sequence"/>
</dbReference>
<feature type="transmembrane region" description="Helical" evidence="6">
    <location>
        <begin position="20"/>
        <end position="40"/>
    </location>
</feature>
<keyword evidence="3 6" id="KW-0812">Transmembrane</keyword>
<keyword evidence="4 6" id="KW-1133">Transmembrane helix</keyword>
<dbReference type="AlphaFoldDB" id="A0A8J6MVK1"/>
<protein>
    <submittedName>
        <fullName evidence="7">ABC transporter permease subunit</fullName>
    </submittedName>
</protein>
<comment type="caution">
    <text evidence="7">The sequence shown here is derived from an EMBL/GenBank/DDBJ whole genome shotgun (WGS) entry which is preliminary data.</text>
</comment>
<feature type="non-terminal residue" evidence="7">
    <location>
        <position position="240"/>
    </location>
</feature>
<comment type="subcellular location">
    <subcellularLocation>
        <location evidence="1">Cell membrane</location>
        <topology evidence="1">Multi-pass membrane protein</topology>
    </subcellularLocation>
</comment>
<feature type="transmembrane region" description="Helical" evidence="6">
    <location>
        <begin position="60"/>
        <end position="78"/>
    </location>
</feature>
<dbReference type="GO" id="GO:0005886">
    <property type="term" value="C:plasma membrane"/>
    <property type="evidence" value="ECO:0007669"/>
    <property type="project" value="UniProtKB-SubCell"/>
</dbReference>
<dbReference type="PANTHER" id="PTHR30294:SF29">
    <property type="entry name" value="MULTIDRUG ABC TRANSPORTER PERMEASE YBHS-RELATED"/>
    <property type="match status" value="1"/>
</dbReference>
<dbReference type="PANTHER" id="PTHR30294">
    <property type="entry name" value="MEMBRANE COMPONENT OF ABC TRANSPORTER YHHJ-RELATED"/>
    <property type="match status" value="1"/>
</dbReference>
<feature type="transmembrane region" description="Helical" evidence="6">
    <location>
        <begin position="165"/>
        <end position="183"/>
    </location>
</feature>
<evidence type="ECO:0000256" key="1">
    <source>
        <dbReference type="ARBA" id="ARBA00004651"/>
    </source>
</evidence>
<evidence type="ECO:0000313" key="7">
    <source>
        <dbReference type="EMBL" id="MBC8176052.1"/>
    </source>
</evidence>
<organism evidence="7 8">
    <name type="scientific">Candidatus Desulfacyla euxinica</name>
    <dbReference type="NCBI Taxonomy" id="2841693"/>
    <lineage>
        <taxon>Bacteria</taxon>
        <taxon>Deltaproteobacteria</taxon>
        <taxon>Candidatus Desulfacyla</taxon>
    </lineage>
</organism>
<accession>A0A8J6MVK1</accession>
<dbReference type="Pfam" id="PF12679">
    <property type="entry name" value="ABC2_membrane_2"/>
    <property type="match status" value="1"/>
</dbReference>
<evidence type="ECO:0000256" key="5">
    <source>
        <dbReference type="ARBA" id="ARBA00023136"/>
    </source>
</evidence>
<feature type="transmembrane region" description="Helical" evidence="6">
    <location>
        <begin position="189"/>
        <end position="207"/>
    </location>
</feature>
<reference evidence="7 8" key="1">
    <citation type="submission" date="2020-08" db="EMBL/GenBank/DDBJ databases">
        <title>Bridging the membrane lipid divide: bacteria of the FCB group superphylum have the potential to synthesize archaeal ether lipids.</title>
        <authorList>
            <person name="Villanueva L."/>
            <person name="Von Meijenfeldt F.A.B."/>
            <person name="Westbye A.B."/>
            <person name="Yadav S."/>
            <person name="Hopmans E.C."/>
            <person name="Dutilh B.E."/>
            <person name="Sinninghe Damste J.S."/>
        </authorList>
    </citation>
    <scope>NUCLEOTIDE SEQUENCE [LARGE SCALE GENOMIC DNA]</scope>
    <source>
        <strain evidence="7">NIOZ-UU27</strain>
    </source>
</reference>
<evidence type="ECO:0000256" key="4">
    <source>
        <dbReference type="ARBA" id="ARBA00022989"/>
    </source>
</evidence>
<proteinExistence type="predicted"/>
<dbReference type="EMBL" id="JACNJD010000078">
    <property type="protein sequence ID" value="MBC8176052.1"/>
    <property type="molecule type" value="Genomic_DNA"/>
</dbReference>
<evidence type="ECO:0000313" key="8">
    <source>
        <dbReference type="Proteomes" id="UP000650524"/>
    </source>
</evidence>
<keyword evidence="2" id="KW-1003">Cell membrane</keyword>